<dbReference type="Gene3D" id="4.10.60.10">
    <property type="entry name" value="Zinc finger, CCHC-type"/>
    <property type="match status" value="1"/>
</dbReference>
<evidence type="ECO:0000313" key="2">
    <source>
        <dbReference type="EMBL" id="PVU94482.1"/>
    </source>
</evidence>
<gene>
    <name evidence="2" type="ORF">BB560_005933</name>
</gene>
<feature type="compositionally biased region" description="Basic and acidic residues" evidence="1">
    <location>
        <begin position="264"/>
        <end position="288"/>
    </location>
</feature>
<dbReference type="AlphaFoldDB" id="A0A2T9YQ79"/>
<keyword evidence="3" id="KW-1185">Reference proteome</keyword>
<feature type="compositionally biased region" description="Low complexity" evidence="1">
    <location>
        <begin position="291"/>
        <end position="337"/>
    </location>
</feature>
<feature type="region of interest" description="Disordered" evidence="1">
    <location>
        <begin position="43"/>
        <end position="122"/>
    </location>
</feature>
<dbReference type="OrthoDB" id="7608935at2759"/>
<proteinExistence type="predicted"/>
<feature type="compositionally biased region" description="Basic residues" evidence="1">
    <location>
        <begin position="356"/>
        <end position="367"/>
    </location>
</feature>
<feature type="region of interest" description="Disordered" evidence="1">
    <location>
        <begin position="1"/>
        <end position="25"/>
    </location>
</feature>
<evidence type="ECO:0008006" key="4">
    <source>
        <dbReference type="Google" id="ProtNLM"/>
    </source>
</evidence>
<dbReference type="EMBL" id="MBFS01002633">
    <property type="protein sequence ID" value="PVU94482.1"/>
    <property type="molecule type" value="Genomic_DNA"/>
</dbReference>
<protein>
    <recommendedName>
        <fullName evidence="4">CCHC-type domain-containing protein</fullName>
    </recommendedName>
</protein>
<feature type="compositionally biased region" description="Low complexity" evidence="1">
    <location>
        <begin position="109"/>
        <end position="121"/>
    </location>
</feature>
<organism evidence="2 3">
    <name type="scientific">Smittium megazygosporum</name>
    <dbReference type="NCBI Taxonomy" id="133381"/>
    <lineage>
        <taxon>Eukaryota</taxon>
        <taxon>Fungi</taxon>
        <taxon>Fungi incertae sedis</taxon>
        <taxon>Zoopagomycota</taxon>
        <taxon>Kickxellomycotina</taxon>
        <taxon>Harpellomycetes</taxon>
        <taxon>Harpellales</taxon>
        <taxon>Legeriomycetaceae</taxon>
        <taxon>Smittium</taxon>
    </lineage>
</organism>
<sequence>MDLEEDLYDDLIYTNTPSESDLDTEHEDTLLGNIYYLDDNSNIKTLSEPSTFPNPSNPNTSDPALTNNTNNRNNDSPDSKYSILSPFQKSLEQKTPNKNTANDPPSSPSPSTTSTSTPKPTIVSNSAIENQTESTPQSSITNRVLILDHSKESNAETIEPEKESALDDVLLYSHEIENSECHSIWRQYNLIPNSDNTSIKLSKYCYNCGSHTHFGDECDKYPPSWSYYKDNTAFSIKNVNANNSKIKRNLHSNDSKYSIQSKKPIRDEKYRTHISIKDTATRNNRVSDNHNNPNTKSFTTSNNNRNSSNLNQRNYNNQNSVQNGQSGQSGQNGQRNTFFNKVSKFRFNDSDSRPIRSFRHTTRHRQY</sequence>
<dbReference type="STRING" id="133381.A0A2T9YQ79"/>
<accession>A0A2T9YQ79</accession>
<dbReference type="Proteomes" id="UP000245609">
    <property type="component" value="Unassembled WGS sequence"/>
</dbReference>
<feature type="compositionally biased region" description="Low complexity" evidence="1">
    <location>
        <begin position="49"/>
        <end position="74"/>
    </location>
</feature>
<feature type="region of interest" description="Disordered" evidence="1">
    <location>
        <begin position="249"/>
        <end position="367"/>
    </location>
</feature>
<evidence type="ECO:0000313" key="3">
    <source>
        <dbReference type="Proteomes" id="UP000245609"/>
    </source>
</evidence>
<comment type="caution">
    <text evidence="2">The sequence shown here is derived from an EMBL/GenBank/DDBJ whole genome shotgun (WGS) entry which is preliminary data.</text>
</comment>
<reference evidence="2 3" key="1">
    <citation type="journal article" date="2018" name="MBio">
        <title>Comparative Genomics Reveals the Core Gene Toolbox for the Fungus-Insect Symbiosis.</title>
        <authorList>
            <person name="Wang Y."/>
            <person name="Stata M."/>
            <person name="Wang W."/>
            <person name="Stajich J.E."/>
            <person name="White M.M."/>
            <person name="Moncalvo J.M."/>
        </authorList>
    </citation>
    <scope>NUCLEOTIDE SEQUENCE [LARGE SCALE GENOMIC DNA]</scope>
    <source>
        <strain evidence="2 3">SC-DP-2</strain>
    </source>
</reference>
<evidence type="ECO:0000256" key="1">
    <source>
        <dbReference type="SAM" id="MobiDB-lite"/>
    </source>
</evidence>
<feature type="compositionally biased region" description="Polar residues" evidence="1">
    <location>
        <begin position="85"/>
        <end position="103"/>
    </location>
</feature>
<name>A0A2T9YQ79_9FUNG</name>